<keyword evidence="1" id="KW-0175">Coiled coil</keyword>
<evidence type="ECO:0000313" key="4">
    <source>
        <dbReference type="Proteomes" id="UP000008206"/>
    </source>
</evidence>
<dbReference type="Pfam" id="PF13304">
    <property type="entry name" value="AAA_21"/>
    <property type="match status" value="1"/>
</dbReference>
<dbReference type="InterPro" id="IPR027417">
    <property type="entry name" value="P-loop_NTPase"/>
</dbReference>
<protein>
    <recommendedName>
        <fullName evidence="2">ATPase AAA-type core domain-containing protein</fullName>
    </recommendedName>
</protein>
<evidence type="ECO:0000313" key="3">
    <source>
        <dbReference type="EMBL" id="ADN17162.1"/>
    </source>
</evidence>
<dbReference type="OrthoDB" id="9801813at2"/>
<keyword evidence="4" id="KW-1185">Reference proteome</keyword>
<dbReference type="KEGG" id="cyj:Cyan7822_5281"/>
<dbReference type="InterPro" id="IPR051396">
    <property type="entry name" value="Bact_Antivir_Def_Nuclease"/>
</dbReference>
<dbReference type="STRING" id="497965.Cyan7822_5281"/>
<dbReference type="Gene3D" id="3.40.50.300">
    <property type="entry name" value="P-loop containing nucleotide triphosphate hydrolases"/>
    <property type="match status" value="1"/>
</dbReference>
<evidence type="ECO:0000259" key="2">
    <source>
        <dbReference type="Pfam" id="PF13304"/>
    </source>
</evidence>
<dbReference type="PANTHER" id="PTHR43581">
    <property type="entry name" value="ATP/GTP PHOSPHATASE"/>
    <property type="match status" value="1"/>
</dbReference>
<sequence length="369" mass="42643">MLKDLRIKNYRGFEDFYIDGLARVNLIVGDNNIGKTSFLEAIYLLVKQPLSPNEKSVLLEILERRGELIKEIVVKTSSEKVITDYIYENLHFGYQITEQNQEIKISSKIDIKNLIVFSIKYQTEFEKINISFMEEAKAEKMPNVIYRINYQLVKKENNKREYKNNLKEIKGQLNTFNASLFSPISIIFIDDEKIDTQNIRNLWDQINLTPKEDIVLDSLKIIIPNLQKIALTVSHTPPQVRLRIKDSDSPIPLSSMGSGMKKIFQLAMSCLTVENGILLVDEIETGLHYEAQTDMWRLLIETAKELNIQIFATTHSWDCICALQEALEGIEDKSVAKLFRLDKKYGKLRSVEYTAEDIDIAVRQSIEVR</sequence>
<dbReference type="AlphaFoldDB" id="E0U706"/>
<dbReference type="GO" id="GO:0016887">
    <property type="term" value="F:ATP hydrolysis activity"/>
    <property type="evidence" value="ECO:0007669"/>
    <property type="project" value="InterPro"/>
</dbReference>
<dbReference type="HOGENOM" id="CLU_063816_1_0_3"/>
<evidence type="ECO:0000256" key="1">
    <source>
        <dbReference type="SAM" id="Coils"/>
    </source>
</evidence>
<name>E0U706_GLOV7</name>
<dbReference type="Proteomes" id="UP000008206">
    <property type="component" value="Chromosome"/>
</dbReference>
<feature type="coiled-coil region" evidence="1">
    <location>
        <begin position="152"/>
        <end position="179"/>
    </location>
</feature>
<gene>
    <name evidence="3" type="ordered locus">Cyan7822_5281</name>
</gene>
<dbReference type="InterPro" id="IPR003959">
    <property type="entry name" value="ATPase_AAA_core"/>
</dbReference>
<feature type="domain" description="ATPase AAA-type core" evidence="2">
    <location>
        <begin position="24"/>
        <end position="316"/>
    </location>
</feature>
<proteinExistence type="predicted"/>
<dbReference type="GO" id="GO:0005524">
    <property type="term" value="F:ATP binding"/>
    <property type="evidence" value="ECO:0007669"/>
    <property type="project" value="InterPro"/>
</dbReference>
<dbReference type="RefSeq" id="WP_013325200.1">
    <property type="nucleotide sequence ID" value="NC_014501.1"/>
</dbReference>
<dbReference type="SUPFAM" id="SSF52540">
    <property type="entry name" value="P-loop containing nucleoside triphosphate hydrolases"/>
    <property type="match status" value="1"/>
</dbReference>
<dbReference type="PANTHER" id="PTHR43581:SF4">
    <property type="entry name" value="ATP_GTP PHOSPHATASE"/>
    <property type="match status" value="1"/>
</dbReference>
<organism evidence="3 4">
    <name type="scientific">Gloeothece verrucosa (strain PCC 7822)</name>
    <name type="common">Cyanothece sp. (strain PCC 7822)</name>
    <dbReference type="NCBI Taxonomy" id="497965"/>
    <lineage>
        <taxon>Bacteria</taxon>
        <taxon>Bacillati</taxon>
        <taxon>Cyanobacteriota</taxon>
        <taxon>Cyanophyceae</taxon>
        <taxon>Oscillatoriophycideae</taxon>
        <taxon>Chroococcales</taxon>
        <taxon>Aphanothecaceae</taxon>
        <taxon>Gloeothece</taxon>
        <taxon>Gloeothece verrucosa</taxon>
    </lineage>
</organism>
<reference evidence="3" key="1">
    <citation type="submission" date="2010-09" db="EMBL/GenBank/DDBJ databases">
        <title>Complete sequence of Chromosome of Cyanothece sp. PCC 7822.</title>
        <authorList>
            <consortium name="US DOE Joint Genome Institute"/>
            <person name="Lucas S."/>
            <person name="Copeland A."/>
            <person name="Lapidus A."/>
            <person name="Cheng J.-F."/>
            <person name="Bruce D."/>
            <person name="Goodwin L."/>
            <person name="Pitluck S."/>
            <person name="Saunders E."/>
            <person name="Brettin T."/>
            <person name="Detter J.C."/>
            <person name="Han C."/>
            <person name="Land M."/>
            <person name="Hauser L."/>
            <person name="Chang Y.-J."/>
            <person name="Jeffries C."/>
            <person name="Kyrpides N."/>
            <person name="Ivanova N."/>
            <person name="Mikhailova N."/>
            <person name="Pakrasi H."/>
            <person name="Sherman L."/>
            <person name="Woyke T."/>
        </authorList>
    </citation>
    <scope>NUCLEOTIDE SEQUENCE</scope>
    <source>
        <strain evidence="3">PCC 7822</strain>
    </source>
</reference>
<dbReference type="EMBL" id="CP002198">
    <property type="protein sequence ID" value="ADN17162.1"/>
    <property type="molecule type" value="Genomic_DNA"/>
</dbReference>
<accession>E0U706</accession>
<dbReference type="eggNOG" id="COG1106">
    <property type="taxonomic scope" value="Bacteria"/>
</dbReference>